<reference evidence="1 2" key="1">
    <citation type="submission" date="2017-04" db="EMBL/GenBank/DDBJ databases">
        <title>Novel microbial lineages endemic to geothermal iron-oxide mats fill important gaps in the evolutionary history of Archaea.</title>
        <authorList>
            <person name="Jay Z.J."/>
            <person name="Beam J.P."/>
            <person name="Dlakic M."/>
            <person name="Rusch D.B."/>
            <person name="Kozubal M.A."/>
            <person name="Inskeep W.P."/>
        </authorList>
    </citation>
    <scope>NUCLEOTIDE SEQUENCE [LARGE SCALE GENOMIC DNA]</scope>
    <source>
        <strain evidence="1">ECH_B_SAG-G06</strain>
    </source>
</reference>
<proteinExistence type="predicted"/>
<dbReference type="Proteomes" id="UP000240582">
    <property type="component" value="Unassembled WGS sequence"/>
</dbReference>
<evidence type="ECO:0000313" key="1">
    <source>
        <dbReference type="EMBL" id="PSO03938.1"/>
    </source>
</evidence>
<sequence length="83" mass="9844">MSETIRVSKQVKKELLKIMGELQIERGEKVDFNDVIDFLLSFYKRKNPELLRGLVGLVPNVSVKHLEEERRREVEREKEEYGV</sequence>
<comment type="caution">
    <text evidence="1">The sequence shown here is derived from an EMBL/GenBank/DDBJ whole genome shotgun (WGS) entry which is preliminary data.</text>
</comment>
<dbReference type="EMBL" id="NEXN01000063">
    <property type="protein sequence ID" value="PSO03938.1"/>
    <property type="molecule type" value="Genomic_DNA"/>
</dbReference>
<protein>
    <recommendedName>
        <fullName evidence="3">VapB-type antitoxin</fullName>
    </recommendedName>
</protein>
<evidence type="ECO:0008006" key="3">
    <source>
        <dbReference type="Google" id="ProtNLM"/>
    </source>
</evidence>
<evidence type="ECO:0000313" key="2">
    <source>
        <dbReference type="Proteomes" id="UP000240582"/>
    </source>
</evidence>
<dbReference type="AlphaFoldDB" id="A0A2R6BZ42"/>
<gene>
    <name evidence="1" type="ORF">B9Q12_03395</name>
</gene>
<name>A0A2R6BZ42_9ARCH</name>
<accession>A0A2R6BZ42</accession>
<organism evidence="1 2">
    <name type="scientific">Candidatus Marsarchaeota G2 archaeon ECH_B_SAG-G06</name>
    <dbReference type="NCBI Taxonomy" id="1978166"/>
    <lineage>
        <taxon>Archaea</taxon>
        <taxon>Candidatus Marsarchaeota</taxon>
        <taxon>Candidatus Marsarchaeota group 2</taxon>
    </lineage>
</organism>